<comment type="caution">
    <text evidence="1">The sequence shown here is derived from an EMBL/GenBank/DDBJ whole genome shotgun (WGS) entry which is preliminary data.</text>
</comment>
<reference evidence="1" key="1">
    <citation type="submission" date="2020-01" db="EMBL/GenBank/DDBJ databases">
        <authorList>
            <person name="Mishra B."/>
        </authorList>
    </citation>
    <scope>NUCLEOTIDE SEQUENCE [LARGE SCALE GENOMIC DNA]</scope>
</reference>
<accession>A0A6D2I917</accession>
<organism evidence="1 2">
    <name type="scientific">Microthlaspi erraticum</name>
    <dbReference type="NCBI Taxonomy" id="1685480"/>
    <lineage>
        <taxon>Eukaryota</taxon>
        <taxon>Viridiplantae</taxon>
        <taxon>Streptophyta</taxon>
        <taxon>Embryophyta</taxon>
        <taxon>Tracheophyta</taxon>
        <taxon>Spermatophyta</taxon>
        <taxon>Magnoliopsida</taxon>
        <taxon>eudicotyledons</taxon>
        <taxon>Gunneridae</taxon>
        <taxon>Pentapetalae</taxon>
        <taxon>rosids</taxon>
        <taxon>malvids</taxon>
        <taxon>Brassicales</taxon>
        <taxon>Brassicaceae</taxon>
        <taxon>Coluteocarpeae</taxon>
        <taxon>Microthlaspi</taxon>
    </lineage>
</organism>
<evidence type="ECO:0000313" key="1">
    <source>
        <dbReference type="EMBL" id="CAA7023373.1"/>
    </source>
</evidence>
<gene>
    <name evidence="1" type="ORF">MERR_LOCUS10608</name>
</gene>
<name>A0A6D2I917_9BRAS</name>
<dbReference type="OrthoDB" id="1023584at2759"/>
<protein>
    <submittedName>
        <fullName evidence="1">Uncharacterized protein</fullName>
    </submittedName>
</protein>
<dbReference type="EMBL" id="CACVBM020000777">
    <property type="protein sequence ID" value="CAA7023373.1"/>
    <property type="molecule type" value="Genomic_DNA"/>
</dbReference>
<evidence type="ECO:0000313" key="2">
    <source>
        <dbReference type="Proteomes" id="UP000467841"/>
    </source>
</evidence>
<dbReference type="AlphaFoldDB" id="A0A6D2I917"/>
<proteinExistence type="predicted"/>
<keyword evidence="2" id="KW-1185">Reference proteome</keyword>
<dbReference type="Proteomes" id="UP000467841">
    <property type="component" value="Unassembled WGS sequence"/>
</dbReference>
<sequence length="238" mass="27716">MEMENPLKEAFVFPNEQEFADAIVYRIQHQSLVMKPVLRPKTCSIIFLRRVYRRNVWSLYLTFADKLRRGKGEFPSTGLPCHVYNAIDAMHQTANGFVQLMRKEDCDSLDKFKSLLVSAFGCMFTLAMKVMPTLTYFQDARQANRRERMRNSEDYDDVAASTLIDTRYLAHQRCAEEFPLTVDVDNVANFVDPNVMRWLEELEREHGFRFKEPHCAKLSLNPKWKGLARCTNAKASKT</sequence>